<dbReference type="SUPFAM" id="SSF56801">
    <property type="entry name" value="Acetyl-CoA synthetase-like"/>
    <property type="match status" value="1"/>
</dbReference>
<sequence>MTETGTARFGPLWVDGVRVAETELTSLAAVIHRGLRGLPSGSVVQLPAEPPVGLVARTVVGELDLVHVLGEDTLAYAGMDAAALIDADGVVHRRAPGLRPRRLPGTARLAATSGSTGHPEAVAHGREAITFQASALQERLRFEAGEVMLLPLQTAHAYGASVVELWSRYGVGLMLEHTSPLRTFIPRLVEHKPSSVDLVPSMLAMLLSAARRDDAVAAGIDRLRLLNVGGDVLPPSLVEAARAVCDQRLLDGYGLTEAGPNVAVNCPEFYREGTVGRPLPGVRVRIDDGQIMVSSPSVLLGYVRDGNVVPQTDADGWLATGDLGSVDDQGYLKVVGRRKEVIIVHGRTFAPIAVEDALRAVPGVDDAGVVAVREEHATRDRVHAFVRAESNGTDADELRRRCVEALPSGLGPVRLRFVDELPLLPSGKLDRNALREVVRACT</sequence>
<name>I1CYP3_9PSEU</name>
<dbReference type="HOGENOM" id="CLU_000022_59_10_11"/>
<evidence type="ECO:0000313" key="5">
    <source>
        <dbReference type="EMBL" id="EIE97817.1"/>
    </source>
</evidence>
<dbReference type="Pfam" id="PF00501">
    <property type="entry name" value="AMP-binding"/>
    <property type="match status" value="1"/>
</dbReference>
<keyword evidence="2 5" id="KW-0436">Ligase</keyword>
<reference evidence="6" key="2">
    <citation type="submission" date="2012-01" db="EMBL/GenBank/DDBJ databases">
        <title>Noncontiguous Finished sequence of chromosome of Saccharomonospora glauca K62.</title>
        <authorList>
            <consortium name="US DOE Joint Genome Institute"/>
            <person name="Lucas S."/>
            <person name="Han J."/>
            <person name="Lapidus A."/>
            <person name="Cheng J.-F."/>
            <person name="Goodwin L."/>
            <person name="Pitluck S."/>
            <person name="Peters L."/>
            <person name="Mikhailova N."/>
            <person name="Held B."/>
            <person name="Detter J.C."/>
            <person name="Han C."/>
            <person name="Tapia R."/>
            <person name="Land M."/>
            <person name="Hauser L."/>
            <person name="Kyrpides N."/>
            <person name="Ivanova N."/>
            <person name="Pagani I."/>
            <person name="Brambilla E.-M."/>
            <person name="Klenk H.-P."/>
            <person name="Woyke T."/>
        </authorList>
    </citation>
    <scope>NUCLEOTIDE SEQUENCE [LARGE SCALE GENOMIC DNA]</scope>
    <source>
        <strain evidence="6">K62</strain>
    </source>
</reference>
<dbReference type="OrthoDB" id="9803968at2"/>
<evidence type="ECO:0000259" key="3">
    <source>
        <dbReference type="Pfam" id="PF00501"/>
    </source>
</evidence>
<keyword evidence="6" id="KW-1185">Reference proteome</keyword>
<evidence type="ECO:0000256" key="1">
    <source>
        <dbReference type="ARBA" id="ARBA00006432"/>
    </source>
</evidence>
<reference evidence="5 6" key="1">
    <citation type="submission" date="2011-09" db="EMBL/GenBank/DDBJ databases">
        <authorList>
            <consortium name="US DOE Joint Genome Institute (JGI-PGF)"/>
            <person name="Lucas S."/>
            <person name="Han J."/>
            <person name="Lapidus A."/>
            <person name="Cheng J.-F."/>
            <person name="Goodwin L."/>
            <person name="Pitluck S."/>
            <person name="Peters L."/>
            <person name="Land M.L."/>
            <person name="Hauser L."/>
            <person name="Brambilla E."/>
            <person name="Klenk H.-P."/>
            <person name="Woyke T.J."/>
        </authorList>
    </citation>
    <scope>NUCLEOTIDE SEQUENCE [LARGE SCALE GENOMIC DNA]</scope>
    <source>
        <strain evidence="5 6">K62</strain>
    </source>
</reference>
<accession>I1CYP3</accession>
<dbReference type="RefSeq" id="WP_005462003.1">
    <property type="nucleotide sequence ID" value="NZ_CM001484.1"/>
</dbReference>
<dbReference type="Pfam" id="PF13193">
    <property type="entry name" value="AMP-binding_C"/>
    <property type="match status" value="1"/>
</dbReference>
<evidence type="ECO:0000259" key="4">
    <source>
        <dbReference type="Pfam" id="PF13193"/>
    </source>
</evidence>
<dbReference type="CDD" id="cd04433">
    <property type="entry name" value="AFD_class_I"/>
    <property type="match status" value="1"/>
</dbReference>
<gene>
    <name evidence="5" type="ORF">SacglDRAFT_00879</name>
</gene>
<dbReference type="InterPro" id="IPR042099">
    <property type="entry name" value="ANL_N_sf"/>
</dbReference>
<dbReference type="GO" id="GO:0006631">
    <property type="term" value="P:fatty acid metabolic process"/>
    <property type="evidence" value="ECO:0007669"/>
    <property type="project" value="TreeGrafter"/>
</dbReference>
<dbReference type="eggNOG" id="COG0318">
    <property type="taxonomic scope" value="Bacteria"/>
</dbReference>
<feature type="domain" description="AMP-binding enzyme C-terminal" evidence="4">
    <location>
        <begin position="354"/>
        <end position="428"/>
    </location>
</feature>
<evidence type="ECO:0000256" key="2">
    <source>
        <dbReference type="ARBA" id="ARBA00022598"/>
    </source>
</evidence>
<dbReference type="Proteomes" id="UP000005087">
    <property type="component" value="Chromosome"/>
</dbReference>
<dbReference type="STRING" id="928724.SacglDRAFT_00879"/>
<evidence type="ECO:0000313" key="6">
    <source>
        <dbReference type="Proteomes" id="UP000005087"/>
    </source>
</evidence>
<proteinExistence type="inferred from homology"/>
<dbReference type="Gene3D" id="3.40.50.12780">
    <property type="entry name" value="N-terminal domain of ligase-like"/>
    <property type="match status" value="1"/>
</dbReference>
<comment type="similarity">
    <text evidence="1">Belongs to the ATP-dependent AMP-binding enzyme family.</text>
</comment>
<organism evidence="5 6">
    <name type="scientific">Saccharomonospora glauca K62</name>
    <dbReference type="NCBI Taxonomy" id="928724"/>
    <lineage>
        <taxon>Bacteria</taxon>
        <taxon>Bacillati</taxon>
        <taxon>Actinomycetota</taxon>
        <taxon>Actinomycetes</taxon>
        <taxon>Pseudonocardiales</taxon>
        <taxon>Pseudonocardiaceae</taxon>
        <taxon>Saccharomonospora</taxon>
    </lineage>
</organism>
<feature type="domain" description="AMP-dependent synthetase/ligase" evidence="3">
    <location>
        <begin position="112"/>
        <end position="302"/>
    </location>
</feature>
<dbReference type="Gene3D" id="3.30.300.30">
    <property type="match status" value="1"/>
</dbReference>
<dbReference type="InterPro" id="IPR000873">
    <property type="entry name" value="AMP-dep_synth/lig_dom"/>
</dbReference>
<dbReference type="InterPro" id="IPR045851">
    <property type="entry name" value="AMP-bd_C_sf"/>
</dbReference>
<dbReference type="PANTHER" id="PTHR43201">
    <property type="entry name" value="ACYL-COA SYNTHETASE"/>
    <property type="match status" value="1"/>
</dbReference>
<dbReference type="EMBL" id="CM001484">
    <property type="protein sequence ID" value="EIE97817.1"/>
    <property type="molecule type" value="Genomic_DNA"/>
</dbReference>
<dbReference type="GO" id="GO:0031956">
    <property type="term" value="F:medium-chain fatty acid-CoA ligase activity"/>
    <property type="evidence" value="ECO:0007669"/>
    <property type="project" value="TreeGrafter"/>
</dbReference>
<dbReference type="AlphaFoldDB" id="I1CYP3"/>
<dbReference type="InterPro" id="IPR025110">
    <property type="entry name" value="AMP-bd_C"/>
</dbReference>
<protein>
    <submittedName>
        <fullName evidence="5">Acyl-CoA synthetase (AMP-forming)/AMP-acid ligase II</fullName>
    </submittedName>
</protein>
<dbReference type="PANTHER" id="PTHR43201:SF5">
    <property type="entry name" value="MEDIUM-CHAIN ACYL-COA LIGASE ACSF2, MITOCHONDRIAL"/>
    <property type="match status" value="1"/>
</dbReference>